<dbReference type="EMBL" id="BJNY01000014">
    <property type="protein sequence ID" value="GED06989.1"/>
    <property type="molecule type" value="Genomic_DNA"/>
</dbReference>
<comment type="caution">
    <text evidence="11">The sequence shown here is derived from an EMBL/GenBank/DDBJ whole genome shotgun (WGS) entry which is preliminary data.</text>
</comment>
<evidence type="ECO:0000313" key="11">
    <source>
        <dbReference type="EMBL" id="GED06989.1"/>
    </source>
</evidence>
<comment type="activity regulation">
    <text evidence="10">Na(+) is not transported, but it plays an essential structural role and its presence is essential for fluoride channel function.</text>
</comment>
<sequence>MTPLLFVVLAACGGLGACTRFFLDALIKARTSGALPWGTITINISGSFLLGLITGLVLGNCLPPVWQLAVGTGFLGGYTTFSTASFETVKLIQAGKPVAGALNAFGTLIGAVGAALCGLWAASWVY</sequence>
<keyword evidence="6 10" id="KW-0407">Ion channel</keyword>
<evidence type="ECO:0000256" key="6">
    <source>
        <dbReference type="ARBA" id="ARBA00023303"/>
    </source>
</evidence>
<feature type="transmembrane region" description="Helical" evidence="10">
    <location>
        <begin position="6"/>
        <end position="23"/>
    </location>
</feature>
<comment type="catalytic activity">
    <reaction evidence="8">
        <text>fluoride(in) = fluoride(out)</text>
        <dbReference type="Rhea" id="RHEA:76159"/>
        <dbReference type="ChEBI" id="CHEBI:17051"/>
    </reaction>
    <physiologicalReaction direction="left-to-right" evidence="8">
        <dbReference type="Rhea" id="RHEA:76160"/>
    </physiologicalReaction>
</comment>
<feature type="transmembrane region" description="Helical" evidence="10">
    <location>
        <begin position="98"/>
        <end position="122"/>
    </location>
</feature>
<evidence type="ECO:0000256" key="9">
    <source>
        <dbReference type="ARBA" id="ARBA00049940"/>
    </source>
</evidence>
<dbReference type="GO" id="GO:0005886">
    <property type="term" value="C:plasma membrane"/>
    <property type="evidence" value="ECO:0007669"/>
    <property type="project" value="UniProtKB-SubCell"/>
</dbReference>
<dbReference type="HAMAP" id="MF_00454">
    <property type="entry name" value="FluC"/>
    <property type="match status" value="1"/>
</dbReference>
<dbReference type="PANTHER" id="PTHR28259">
    <property type="entry name" value="FLUORIDE EXPORT PROTEIN 1-RELATED"/>
    <property type="match status" value="1"/>
</dbReference>
<comment type="function">
    <text evidence="9 10">Fluoride-specific ion channel. Important for reducing fluoride concentration in the cell, thus reducing its toxicity.</text>
</comment>
<comment type="subcellular location">
    <subcellularLocation>
        <location evidence="1 10">Cell membrane</location>
        <topology evidence="1 10">Multi-pass membrane protein</topology>
    </subcellularLocation>
</comment>
<evidence type="ECO:0000256" key="7">
    <source>
        <dbReference type="ARBA" id="ARBA00035120"/>
    </source>
</evidence>
<keyword evidence="12" id="KW-1185">Reference proteome</keyword>
<dbReference type="Proteomes" id="UP000316612">
    <property type="component" value="Unassembled WGS sequence"/>
</dbReference>
<keyword evidence="3 10" id="KW-0812">Transmembrane</keyword>
<keyword evidence="5 10" id="KW-0472">Membrane</keyword>
<dbReference type="AlphaFoldDB" id="A0A4Y4DNU6"/>
<keyword evidence="2 10" id="KW-1003">Cell membrane</keyword>
<name>A0A4Y4DNU6_GLUUR</name>
<keyword evidence="10" id="KW-0406">Ion transport</keyword>
<feature type="transmembrane region" description="Helical" evidence="10">
    <location>
        <begin position="65"/>
        <end position="86"/>
    </location>
</feature>
<dbReference type="RefSeq" id="WP_141365600.1">
    <property type="nucleotide sequence ID" value="NZ_BAAAJL010000007.1"/>
</dbReference>
<evidence type="ECO:0000256" key="1">
    <source>
        <dbReference type="ARBA" id="ARBA00004651"/>
    </source>
</evidence>
<comment type="similarity">
    <text evidence="7 10">Belongs to the fluoride channel Fluc/FEX (TC 1.A.43) family.</text>
</comment>
<dbReference type="PANTHER" id="PTHR28259:SF1">
    <property type="entry name" value="FLUORIDE EXPORT PROTEIN 1-RELATED"/>
    <property type="match status" value="1"/>
</dbReference>
<organism evidence="11 12">
    <name type="scientific">Glutamicibacter uratoxydans</name>
    <name type="common">Arthrobacter uratoxydans</name>
    <dbReference type="NCBI Taxonomy" id="43667"/>
    <lineage>
        <taxon>Bacteria</taxon>
        <taxon>Bacillati</taxon>
        <taxon>Actinomycetota</taxon>
        <taxon>Actinomycetes</taxon>
        <taxon>Micrococcales</taxon>
        <taxon>Micrococcaceae</taxon>
        <taxon>Glutamicibacter</taxon>
    </lineage>
</organism>
<keyword evidence="10" id="KW-0915">Sodium</keyword>
<dbReference type="NCBIfam" id="TIGR00494">
    <property type="entry name" value="crcB"/>
    <property type="match status" value="1"/>
</dbReference>
<keyword evidence="10" id="KW-0813">Transport</keyword>
<dbReference type="OrthoDB" id="5148600at2"/>
<evidence type="ECO:0000256" key="4">
    <source>
        <dbReference type="ARBA" id="ARBA00022989"/>
    </source>
</evidence>
<evidence type="ECO:0000256" key="10">
    <source>
        <dbReference type="HAMAP-Rule" id="MF_00454"/>
    </source>
</evidence>
<dbReference type="GO" id="GO:0140114">
    <property type="term" value="P:cellular detoxification of fluoride"/>
    <property type="evidence" value="ECO:0007669"/>
    <property type="project" value="UniProtKB-UniRule"/>
</dbReference>
<gene>
    <name evidence="10 11" type="primary">crcB</name>
    <name evidence="10" type="synonym">fluC</name>
    <name evidence="11" type="ORF">AUR04nite_25210</name>
</gene>
<evidence type="ECO:0000256" key="3">
    <source>
        <dbReference type="ARBA" id="ARBA00022692"/>
    </source>
</evidence>
<accession>A0A4Y4DNU6</accession>
<dbReference type="Pfam" id="PF02537">
    <property type="entry name" value="CRCB"/>
    <property type="match status" value="1"/>
</dbReference>
<dbReference type="GO" id="GO:0046872">
    <property type="term" value="F:metal ion binding"/>
    <property type="evidence" value="ECO:0007669"/>
    <property type="project" value="UniProtKB-KW"/>
</dbReference>
<keyword evidence="4 10" id="KW-1133">Transmembrane helix</keyword>
<evidence type="ECO:0000313" key="12">
    <source>
        <dbReference type="Proteomes" id="UP000316612"/>
    </source>
</evidence>
<reference evidence="11 12" key="1">
    <citation type="submission" date="2019-06" db="EMBL/GenBank/DDBJ databases">
        <title>Whole genome shotgun sequence of Glutamicibacter uratoxydans NBRC 15515.</title>
        <authorList>
            <person name="Hosoyama A."/>
            <person name="Uohara A."/>
            <person name="Ohji S."/>
            <person name="Ichikawa N."/>
        </authorList>
    </citation>
    <scope>NUCLEOTIDE SEQUENCE [LARGE SCALE GENOMIC DNA]</scope>
    <source>
        <strain evidence="11 12">NBRC 15515</strain>
    </source>
</reference>
<evidence type="ECO:0000256" key="5">
    <source>
        <dbReference type="ARBA" id="ARBA00023136"/>
    </source>
</evidence>
<dbReference type="InterPro" id="IPR003691">
    <property type="entry name" value="FluC"/>
</dbReference>
<feature type="transmembrane region" description="Helical" evidence="10">
    <location>
        <begin position="35"/>
        <end position="59"/>
    </location>
</feature>
<proteinExistence type="inferred from homology"/>
<evidence type="ECO:0000256" key="2">
    <source>
        <dbReference type="ARBA" id="ARBA00022475"/>
    </source>
</evidence>
<evidence type="ECO:0000256" key="8">
    <source>
        <dbReference type="ARBA" id="ARBA00035585"/>
    </source>
</evidence>
<keyword evidence="10" id="KW-0479">Metal-binding</keyword>
<protein>
    <recommendedName>
        <fullName evidence="10">Fluoride-specific ion channel FluC</fullName>
    </recommendedName>
</protein>
<feature type="binding site" evidence="10">
    <location>
        <position position="79"/>
    </location>
    <ligand>
        <name>Na(+)</name>
        <dbReference type="ChEBI" id="CHEBI:29101"/>
        <note>structural</note>
    </ligand>
</feature>
<dbReference type="GO" id="GO:0062054">
    <property type="term" value="F:fluoride channel activity"/>
    <property type="evidence" value="ECO:0007669"/>
    <property type="project" value="UniProtKB-UniRule"/>
</dbReference>
<feature type="binding site" evidence="10">
    <location>
        <position position="76"/>
    </location>
    <ligand>
        <name>Na(+)</name>
        <dbReference type="ChEBI" id="CHEBI:29101"/>
        <note>structural</note>
    </ligand>
</feature>